<evidence type="ECO:0000313" key="2">
    <source>
        <dbReference type="EMBL" id="GFF25674.1"/>
    </source>
</evidence>
<sequence>MAMIMGMTAGLCYIMMDRTTLVVWGVELRPRNPPRAAPEPQYAFQAVGHVHRLGQRSSQKVWSIFQEHTISRWLECNNMLKALPQFSAQLHDLLKPMVMAARANDDGEDEEAADQAEDEVIQRAASDCLQHGRGGHRIHQLPILLPSPPNVIPMWGPRPQWHDDVKESDFATIAHGYSFDAENCRKSCKYKSDRKGKRVMEQMNGSGDGDSSNHGGSGRSPGSHDDDEKVDDDKDIDDTRDPVYRADPTPEEVTAAQAILLKVYRNA</sequence>
<dbReference type="EMBL" id="BLKC01000007">
    <property type="protein sequence ID" value="GFF25674.1"/>
    <property type="molecule type" value="Genomic_DNA"/>
</dbReference>
<proteinExistence type="predicted"/>
<dbReference type="AlphaFoldDB" id="A0A8H3NAY5"/>
<accession>A0A8H3NAY5</accession>
<evidence type="ECO:0000313" key="3">
    <source>
        <dbReference type="Proteomes" id="UP000465221"/>
    </source>
</evidence>
<evidence type="ECO:0000256" key="1">
    <source>
        <dbReference type="SAM" id="MobiDB-lite"/>
    </source>
</evidence>
<name>A0A8H3NAY5_9EURO</name>
<organism evidence="2 3">
    <name type="scientific">Aspergillus udagawae</name>
    <dbReference type="NCBI Taxonomy" id="91492"/>
    <lineage>
        <taxon>Eukaryota</taxon>
        <taxon>Fungi</taxon>
        <taxon>Dikarya</taxon>
        <taxon>Ascomycota</taxon>
        <taxon>Pezizomycotina</taxon>
        <taxon>Eurotiomycetes</taxon>
        <taxon>Eurotiomycetidae</taxon>
        <taxon>Eurotiales</taxon>
        <taxon>Aspergillaceae</taxon>
        <taxon>Aspergillus</taxon>
        <taxon>Aspergillus subgen. Fumigati</taxon>
    </lineage>
</organism>
<protein>
    <submittedName>
        <fullName evidence="2">Uncharacterized protein</fullName>
    </submittedName>
</protein>
<comment type="caution">
    <text evidence="2">The sequence shown here is derived from an EMBL/GenBank/DDBJ whole genome shotgun (WGS) entry which is preliminary data.</text>
</comment>
<dbReference type="Proteomes" id="UP000465221">
    <property type="component" value="Unassembled WGS sequence"/>
</dbReference>
<feature type="region of interest" description="Disordered" evidence="1">
    <location>
        <begin position="192"/>
        <end position="251"/>
    </location>
</feature>
<gene>
    <name evidence="2" type="ORF">IFM46972_01498</name>
</gene>
<reference evidence="2 3" key="1">
    <citation type="submission" date="2020-01" db="EMBL/GenBank/DDBJ databases">
        <title>Draft genome sequence of Aspergillus udagawae IFM 46972.</title>
        <authorList>
            <person name="Takahashi H."/>
            <person name="Yaguchi T."/>
        </authorList>
    </citation>
    <scope>NUCLEOTIDE SEQUENCE [LARGE SCALE GENOMIC DNA]</scope>
    <source>
        <strain evidence="2 3">IFM 46972</strain>
    </source>
</reference>